<dbReference type="RefSeq" id="WP_118483371.1">
    <property type="nucleotide sequence ID" value="NZ_CAUELD010000190.1"/>
</dbReference>
<gene>
    <name evidence="12" type="ORF">DWY20_03865</name>
</gene>
<dbReference type="EC" id="3.2.1.52" evidence="3"/>
<comment type="catalytic activity">
    <reaction evidence="1">
        <text>Hydrolysis of terminal non-reducing N-acetyl-D-hexosamine residues in N-acetyl-beta-D-hexosaminides.</text>
        <dbReference type="EC" id="3.2.1.52"/>
    </reaction>
</comment>
<evidence type="ECO:0000313" key="12">
    <source>
        <dbReference type="EMBL" id="RGR98715.1"/>
    </source>
</evidence>
<dbReference type="EMBL" id="QRUU01000010">
    <property type="protein sequence ID" value="RGR98715.1"/>
    <property type="molecule type" value="Genomic_DNA"/>
</dbReference>
<organism evidence="12 13">
    <name type="scientific">Phocaeicola coprocola</name>
    <dbReference type="NCBI Taxonomy" id="310298"/>
    <lineage>
        <taxon>Bacteria</taxon>
        <taxon>Pseudomonadati</taxon>
        <taxon>Bacteroidota</taxon>
        <taxon>Bacteroidia</taxon>
        <taxon>Bacteroidales</taxon>
        <taxon>Bacteroidaceae</taxon>
        <taxon>Phocaeicola</taxon>
    </lineage>
</organism>
<dbReference type="SUPFAM" id="SSF55545">
    <property type="entry name" value="beta-N-acetylhexosaminidase-like domain"/>
    <property type="match status" value="1"/>
</dbReference>
<evidence type="ECO:0000256" key="4">
    <source>
        <dbReference type="ARBA" id="ARBA00022801"/>
    </source>
</evidence>
<dbReference type="GO" id="GO:0016020">
    <property type="term" value="C:membrane"/>
    <property type="evidence" value="ECO:0007669"/>
    <property type="project" value="TreeGrafter"/>
</dbReference>
<feature type="signal peptide" evidence="7">
    <location>
        <begin position="1"/>
        <end position="22"/>
    </location>
</feature>
<sequence length="779" mass="88343">MKRISFNLMGVLCILFSTCFYACSEKRTLNSDYEIIPKPLDVNCKGDASFLLKDGVAVIYPENNRKMQDNAEFLVDYVERQTGVKLTSHAGMPVDGAICLTLDLSDDNAEAYKLIVNDKRVCISGASEAGVFYGIQTLRKSLPVAQDINVNLSAVEIYDKPRFAYRGAMLDVARHFYTVDEVKTFIDMLALHNINRFHWHLTDDQGWRIEIKKYPKLMSVASERKETVVGRWYSGIYDGKSYGGYYTQDELRDVIDYAAKRHITIIPEVDLPGHMQAALTAYPELGCTGGPYEVRTIWGVSQDVLCVGNDFTLQFVKDVLSEVADIFPSEYIHIGGDECPKVRWEKCPKCQERIKSLGLKSDAKHTKEQRLQSYMIQEAAKYLKEKGKRIIGWTEILEGGLVPDATLMSWIGESGGIEAAHQHHDVIMTPNTYLYFDYYQSKKVEDEPLAIGGYLPIEKTYNYEPMPKVLTKEEQQYIKGVQANLWTEYIPVFSQVQYMVLPRLGAAAEVQWTDPSKKDYKDFLRRVPHLVAVYDCYGWNYATHVYDVNVDMKADTVNHVLNVQLSTMADDPIYYTLDGQDPTEKSLKYTKPFTIDQSVVLKTMAVHPDRTSKISVDTIRFNKATLKPVVLLQPNESRFSPDGPVVLVDGRNGNHSFDTGAWLTVAGNDLEAVINMQAETILNSASVHVYVRKDAWLFDARGFSVSVSSDNKNYKEVASQEYKQMQESDSDGIIEHELSFDPCKATYVKIKVISEKSMPDWHWNAGKAPFLLVDEIILN</sequence>
<evidence type="ECO:0000259" key="11">
    <source>
        <dbReference type="Pfam" id="PF13290"/>
    </source>
</evidence>
<dbReference type="InterPro" id="IPR017853">
    <property type="entry name" value="GH"/>
</dbReference>
<evidence type="ECO:0000259" key="10">
    <source>
        <dbReference type="Pfam" id="PF02838"/>
    </source>
</evidence>
<dbReference type="SUPFAM" id="SSF49785">
    <property type="entry name" value="Galactose-binding domain-like"/>
    <property type="match status" value="1"/>
</dbReference>
<evidence type="ECO:0000256" key="7">
    <source>
        <dbReference type="SAM" id="SignalP"/>
    </source>
</evidence>
<evidence type="ECO:0000256" key="2">
    <source>
        <dbReference type="ARBA" id="ARBA00006285"/>
    </source>
</evidence>
<dbReference type="Gene3D" id="3.20.20.80">
    <property type="entry name" value="Glycosidases"/>
    <property type="match status" value="1"/>
</dbReference>
<dbReference type="Pfam" id="PF00754">
    <property type="entry name" value="F5_F8_type_C"/>
    <property type="match status" value="1"/>
</dbReference>
<dbReference type="InterPro" id="IPR025705">
    <property type="entry name" value="Beta_hexosaminidase_sua/sub"/>
</dbReference>
<dbReference type="GO" id="GO:0004563">
    <property type="term" value="F:beta-N-acetylhexosaminidase activity"/>
    <property type="evidence" value="ECO:0007669"/>
    <property type="project" value="UniProtKB-EC"/>
</dbReference>
<dbReference type="Pfam" id="PF13290">
    <property type="entry name" value="CHB_HEX_C_1"/>
    <property type="match status" value="1"/>
</dbReference>
<feature type="domain" description="Glycoside hydrolase family 20 catalytic" evidence="8">
    <location>
        <begin position="163"/>
        <end position="514"/>
    </location>
</feature>
<dbReference type="PRINTS" id="PR00738">
    <property type="entry name" value="GLHYDRLASE20"/>
</dbReference>
<dbReference type="GO" id="GO:0030203">
    <property type="term" value="P:glycosaminoglycan metabolic process"/>
    <property type="evidence" value="ECO:0007669"/>
    <property type="project" value="TreeGrafter"/>
</dbReference>
<dbReference type="Gene3D" id="2.60.120.260">
    <property type="entry name" value="Galactose-binding domain-like"/>
    <property type="match status" value="1"/>
</dbReference>
<evidence type="ECO:0000256" key="3">
    <source>
        <dbReference type="ARBA" id="ARBA00012663"/>
    </source>
</evidence>
<evidence type="ECO:0000259" key="9">
    <source>
        <dbReference type="Pfam" id="PF00754"/>
    </source>
</evidence>
<keyword evidence="7" id="KW-0732">Signal</keyword>
<dbReference type="AlphaFoldDB" id="A0A412GV22"/>
<dbReference type="Gene3D" id="3.30.379.10">
    <property type="entry name" value="Chitobiase/beta-hexosaminidase domain 2-like"/>
    <property type="match status" value="1"/>
</dbReference>
<dbReference type="InterPro" id="IPR000421">
    <property type="entry name" value="FA58C"/>
</dbReference>
<dbReference type="GO" id="GO:0005975">
    <property type="term" value="P:carbohydrate metabolic process"/>
    <property type="evidence" value="ECO:0007669"/>
    <property type="project" value="InterPro"/>
</dbReference>
<dbReference type="Pfam" id="PF02838">
    <property type="entry name" value="Glyco_hydro_20b"/>
    <property type="match status" value="1"/>
</dbReference>
<dbReference type="PANTHER" id="PTHR22600">
    <property type="entry name" value="BETA-HEXOSAMINIDASE"/>
    <property type="match status" value="1"/>
</dbReference>
<keyword evidence="5" id="KW-0326">Glycosidase</keyword>
<comment type="caution">
    <text evidence="12">The sequence shown here is derived from an EMBL/GenBank/DDBJ whole genome shotgun (WGS) entry which is preliminary data.</text>
</comment>
<name>A0A412GV22_9BACT</name>
<reference evidence="12 13" key="1">
    <citation type="submission" date="2018-08" db="EMBL/GenBank/DDBJ databases">
        <title>A genome reference for cultivated species of the human gut microbiota.</title>
        <authorList>
            <person name="Zou Y."/>
            <person name="Xue W."/>
            <person name="Luo G."/>
        </authorList>
    </citation>
    <scope>NUCLEOTIDE SEQUENCE [LARGE SCALE GENOMIC DNA]</scope>
    <source>
        <strain evidence="12 13">AF24-2</strain>
    </source>
</reference>
<dbReference type="CDD" id="cd06563">
    <property type="entry name" value="GH20_chitobiase-like"/>
    <property type="match status" value="1"/>
</dbReference>
<evidence type="ECO:0000256" key="5">
    <source>
        <dbReference type="ARBA" id="ARBA00023295"/>
    </source>
</evidence>
<dbReference type="InterPro" id="IPR059177">
    <property type="entry name" value="GH29D-like_dom"/>
</dbReference>
<comment type="similarity">
    <text evidence="2">Belongs to the glycosyl hydrolase 20 family.</text>
</comment>
<feature type="domain" description="GH29D-like beta-sandwich" evidence="11">
    <location>
        <begin position="554"/>
        <end position="612"/>
    </location>
</feature>
<dbReference type="InterPro" id="IPR029018">
    <property type="entry name" value="Hex-like_dom2"/>
</dbReference>
<feature type="domain" description="Beta-hexosaminidase bacterial type N-terminal" evidence="10">
    <location>
        <begin position="33"/>
        <end position="159"/>
    </location>
</feature>
<protein>
    <recommendedName>
        <fullName evidence="3">beta-N-acetylhexosaminidase</fullName>
        <ecNumber evidence="3">3.2.1.52</ecNumber>
    </recommendedName>
</protein>
<accession>A0A412GV22</accession>
<evidence type="ECO:0000313" key="13">
    <source>
        <dbReference type="Proteomes" id="UP000285864"/>
    </source>
</evidence>
<dbReference type="Proteomes" id="UP000285864">
    <property type="component" value="Unassembled WGS sequence"/>
</dbReference>
<dbReference type="InterPro" id="IPR015883">
    <property type="entry name" value="Glyco_hydro_20_cat"/>
</dbReference>
<evidence type="ECO:0000256" key="6">
    <source>
        <dbReference type="PIRSR" id="PIRSR625705-1"/>
    </source>
</evidence>
<evidence type="ECO:0000259" key="8">
    <source>
        <dbReference type="Pfam" id="PF00728"/>
    </source>
</evidence>
<proteinExistence type="inferred from homology"/>
<dbReference type="InterPro" id="IPR015882">
    <property type="entry name" value="HEX_bac_N"/>
</dbReference>
<evidence type="ECO:0000256" key="1">
    <source>
        <dbReference type="ARBA" id="ARBA00001231"/>
    </source>
</evidence>
<dbReference type="SUPFAM" id="SSF51445">
    <property type="entry name" value="(Trans)glycosidases"/>
    <property type="match status" value="1"/>
</dbReference>
<keyword evidence="13" id="KW-1185">Reference proteome</keyword>
<feature type="chain" id="PRO_5019155231" description="beta-N-acetylhexosaminidase" evidence="7">
    <location>
        <begin position="23"/>
        <end position="779"/>
    </location>
</feature>
<keyword evidence="4" id="KW-0378">Hydrolase</keyword>
<dbReference type="PANTHER" id="PTHR22600:SF57">
    <property type="entry name" value="BETA-N-ACETYLHEXOSAMINIDASE"/>
    <property type="match status" value="1"/>
</dbReference>
<dbReference type="Pfam" id="PF00728">
    <property type="entry name" value="Glyco_hydro_20"/>
    <property type="match status" value="1"/>
</dbReference>
<feature type="domain" description="F5/8 type C" evidence="9">
    <location>
        <begin position="654"/>
        <end position="757"/>
    </location>
</feature>
<dbReference type="InterPro" id="IPR008979">
    <property type="entry name" value="Galactose-bd-like_sf"/>
</dbReference>
<feature type="active site" description="Proton donor" evidence="6">
    <location>
        <position position="338"/>
    </location>
</feature>